<evidence type="ECO:0000256" key="1">
    <source>
        <dbReference type="ARBA" id="ARBA00006484"/>
    </source>
</evidence>
<dbReference type="PANTHER" id="PTHR43477">
    <property type="entry name" value="DIHYDROANTICAPSIN 7-DEHYDROGENASE"/>
    <property type="match status" value="1"/>
</dbReference>
<keyword evidence="2" id="KW-0560">Oxidoreductase</keyword>
<accession>A0A9D2HQR7</accession>
<dbReference type="PANTHER" id="PTHR43477:SF1">
    <property type="entry name" value="DIHYDROANTICAPSIN 7-DEHYDROGENASE"/>
    <property type="match status" value="1"/>
</dbReference>
<dbReference type="CDD" id="cd05233">
    <property type="entry name" value="SDR_c"/>
    <property type="match status" value="1"/>
</dbReference>
<dbReference type="InterPro" id="IPR036291">
    <property type="entry name" value="NAD(P)-bd_dom_sf"/>
</dbReference>
<dbReference type="PRINTS" id="PR00081">
    <property type="entry name" value="GDHRDH"/>
</dbReference>
<comment type="similarity">
    <text evidence="1">Belongs to the short-chain dehydrogenases/reductases (SDR) family.</text>
</comment>
<comment type="caution">
    <text evidence="3">The sequence shown here is derived from an EMBL/GenBank/DDBJ whole genome shotgun (WGS) entry which is preliminary data.</text>
</comment>
<dbReference type="AlphaFoldDB" id="A0A9D2HQR7"/>
<dbReference type="InterPro" id="IPR002347">
    <property type="entry name" value="SDR_fam"/>
</dbReference>
<evidence type="ECO:0000313" key="4">
    <source>
        <dbReference type="Proteomes" id="UP000823821"/>
    </source>
</evidence>
<dbReference type="EMBL" id="DWZD01000054">
    <property type="protein sequence ID" value="HJA80123.1"/>
    <property type="molecule type" value="Genomic_DNA"/>
</dbReference>
<proteinExistence type="inferred from homology"/>
<reference evidence="3" key="2">
    <citation type="submission" date="2021-04" db="EMBL/GenBank/DDBJ databases">
        <authorList>
            <person name="Gilroy R."/>
        </authorList>
    </citation>
    <scope>NUCLEOTIDE SEQUENCE</scope>
    <source>
        <strain evidence="3">5032</strain>
    </source>
</reference>
<protein>
    <submittedName>
        <fullName evidence="3">SDR family oxidoreductase</fullName>
    </submittedName>
</protein>
<gene>
    <name evidence="3" type="ORF">H9784_11255</name>
</gene>
<dbReference type="GO" id="GO:0016491">
    <property type="term" value="F:oxidoreductase activity"/>
    <property type="evidence" value="ECO:0007669"/>
    <property type="project" value="UniProtKB-KW"/>
</dbReference>
<dbReference type="InterPro" id="IPR051122">
    <property type="entry name" value="SDR_DHRS6-like"/>
</dbReference>
<dbReference type="Gene3D" id="3.40.50.720">
    <property type="entry name" value="NAD(P)-binding Rossmann-like Domain"/>
    <property type="match status" value="1"/>
</dbReference>
<dbReference type="SUPFAM" id="SSF51735">
    <property type="entry name" value="NAD(P)-binding Rossmann-fold domains"/>
    <property type="match status" value="1"/>
</dbReference>
<organism evidence="3 4">
    <name type="scientific">Candidatus Desulfovibrio intestinavium</name>
    <dbReference type="NCBI Taxonomy" id="2838534"/>
    <lineage>
        <taxon>Bacteria</taxon>
        <taxon>Pseudomonadati</taxon>
        <taxon>Thermodesulfobacteriota</taxon>
        <taxon>Desulfovibrionia</taxon>
        <taxon>Desulfovibrionales</taxon>
        <taxon>Desulfovibrionaceae</taxon>
        <taxon>Desulfovibrio</taxon>
    </lineage>
</organism>
<dbReference type="Proteomes" id="UP000823821">
    <property type="component" value="Unassembled WGS sequence"/>
</dbReference>
<evidence type="ECO:0000256" key="2">
    <source>
        <dbReference type="ARBA" id="ARBA00023002"/>
    </source>
</evidence>
<sequence length="248" mass="26828">MFSPEQHILVTGASSGIGRACALLCNSLGASVIASGRNGERLHAAQAACDCPSRWHVETKDLQAEIAGLPQWISELRQKYGKLWGLIHAAGEGRLDSIASFDLTEAARHMELNFLVPMQLAKGFSDRRHFVRGGAMLFLSSASAVHPEKGHCLYGAAKAALAAAMRAVSQEMAPRGLRVHCLAPGWIRTPMLETAIEHMGESYAAREKERYPLGIGEPEDVARMAAFLLSDKARWITGQNFVLGGGCY</sequence>
<reference evidence="3" key="1">
    <citation type="journal article" date="2021" name="PeerJ">
        <title>Extensive microbial diversity within the chicken gut microbiome revealed by metagenomics and culture.</title>
        <authorList>
            <person name="Gilroy R."/>
            <person name="Ravi A."/>
            <person name="Getino M."/>
            <person name="Pursley I."/>
            <person name="Horton D.L."/>
            <person name="Alikhan N.F."/>
            <person name="Baker D."/>
            <person name="Gharbi K."/>
            <person name="Hall N."/>
            <person name="Watson M."/>
            <person name="Adriaenssens E.M."/>
            <person name="Foster-Nyarko E."/>
            <person name="Jarju S."/>
            <person name="Secka A."/>
            <person name="Antonio M."/>
            <person name="Oren A."/>
            <person name="Chaudhuri R.R."/>
            <person name="La Ragione R."/>
            <person name="Hildebrand F."/>
            <person name="Pallen M.J."/>
        </authorList>
    </citation>
    <scope>NUCLEOTIDE SEQUENCE</scope>
    <source>
        <strain evidence="3">5032</strain>
    </source>
</reference>
<evidence type="ECO:0000313" key="3">
    <source>
        <dbReference type="EMBL" id="HJA80123.1"/>
    </source>
</evidence>
<dbReference type="Pfam" id="PF13561">
    <property type="entry name" value="adh_short_C2"/>
    <property type="match status" value="1"/>
</dbReference>
<name>A0A9D2HQR7_9BACT</name>